<dbReference type="Gene3D" id="3.20.20.370">
    <property type="entry name" value="Glycoside hydrolase/deacetylase"/>
    <property type="match status" value="1"/>
</dbReference>
<dbReference type="AlphaFoldDB" id="A0A5D0G8D2"/>
<dbReference type="PROSITE" id="PS51677">
    <property type="entry name" value="NODB"/>
    <property type="match status" value="1"/>
</dbReference>
<dbReference type="GO" id="GO:0005975">
    <property type="term" value="P:carbohydrate metabolic process"/>
    <property type="evidence" value="ECO:0007669"/>
    <property type="project" value="InterPro"/>
</dbReference>
<dbReference type="PANTHER" id="PTHR10587:SF133">
    <property type="entry name" value="CHITIN DEACETYLASE 1-RELATED"/>
    <property type="match status" value="1"/>
</dbReference>
<keyword evidence="5" id="KW-1185">Reference proteome</keyword>
<dbReference type="GO" id="GO:0046872">
    <property type="term" value="F:metal ion binding"/>
    <property type="evidence" value="ECO:0007669"/>
    <property type="project" value="UniProtKB-KW"/>
</dbReference>
<dbReference type="InterPro" id="IPR002509">
    <property type="entry name" value="NODB_dom"/>
</dbReference>
<dbReference type="InterPro" id="IPR011330">
    <property type="entry name" value="Glyco_hydro/deAcase_b/a-brl"/>
</dbReference>
<proteinExistence type="predicted"/>
<dbReference type="GO" id="GO:0016020">
    <property type="term" value="C:membrane"/>
    <property type="evidence" value="ECO:0007669"/>
    <property type="project" value="TreeGrafter"/>
</dbReference>
<dbReference type="PANTHER" id="PTHR10587">
    <property type="entry name" value="GLYCOSYL TRANSFERASE-RELATED"/>
    <property type="match status" value="1"/>
</dbReference>
<evidence type="ECO:0000313" key="5">
    <source>
        <dbReference type="Proteomes" id="UP000324550"/>
    </source>
</evidence>
<dbReference type="RefSeq" id="WP_148455133.1">
    <property type="nucleotide sequence ID" value="NZ_VSFC01000042.1"/>
</dbReference>
<dbReference type="InterPro" id="IPR050248">
    <property type="entry name" value="Polysacc_deacetylase_ArnD"/>
</dbReference>
<evidence type="ECO:0000259" key="3">
    <source>
        <dbReference type="PROSITE" id="PS51677"/>
    </source>
</evidence>
<reference evidence="4 5" key="1">
    <citation type="submission" date="2019-08" db="EMBL/GenBank/DDBJ databases">
        <title>Formosa sediminis sp. nov., isolated from marine sediment.</title>
        <authorList>
            <person name="Cao W.R."/>
        </authorList>
    </citation>
    <scope>NUCLEOTIDE SEQUENCE [LARGE SCALE GENOMIC DNA]</scope>
    <source>
        <strain evidence="4 5">1494</strain>
    </source>
</reference>
<dbReference type="Proteomes" id="UP000324550">
    <property type="component" value="Unassembled WGS sequence"/>
</dbReference>
<protein>
    <submittedName>
        <fullName evidence="4">Polysaccharide deacetylase family protein</fullName>
    </submittedName>
</protein>
<evidence type="ECO:0000256" key="2">
    <source>
        <dbReference type="ARBA" id="ARBA00022801"/>
    </source>
</evidence>
<dbReference type="OrthoDB" id="9812065at2"/>
<dbReference type="EMBL" id="VSFC01000042">
    <property type="protein sequence ID" value="TYA55198.1"/>
    <property type="molecule type" value="Genomic_DNA"/>
</dbReference>
<dbReference type="SUPFAM" id="SSF88713">
    <property type="entry name" value="Glycoside hydrolase/deacetylase"/>
    <property type="match status" value="1"/>
</dbReference>
<sequence>MAFIPAKIPLIIKRIFPKYIWNMSLEENVIYLTFDDGPTPTVTDWTLDVLKQFNAKATFFCIGDNVQKHPNIFQKILNHGHAIGNHTFNHPNGRKTKTQDYLENVKQAQEIITSQIQESKTINHQPSIVNLFRPPYGQITKDQGRKLIKLGYNIIMWSVLAFDWTSKTSKEKCYKNVVNNTKNGSIVVFHDSDKASENMMFALPKMLEHFSKKGFKFQALNLNPK</sequence>
<keyword evidence="2" id="KW-0378">Hydrolase</keyword>
<dbReference type="GO" id="GO:0016810">
    <property type="term" value="F:hydrolase activity, acting on carbon-nitrogen (but not peptide) bonds"/>
    <property type="evidence" value="ECO:0007669"/>
    <property type="project" value="InterPro"/>
</dbReference>
<accession>A0A5D0G8D2</accession>
<keyword evidence="1" id="KW-0479">Metal-binding</keyword>
<evidence type="ECO:0000256" key="1">
    <source>
        <dbReference type="ARBA" id="ARBA00022723"/>
    </source>
</evidence>
<feature type="domain" description="NodB homology" evidence="3">
    <location>
        <begin position="28"/>
        <end position="218"/>
    </location>
</feature>
<dbReference type="Pfam" id="PF01522">
    <property type="entry name" value="Polysacc_deac_1"/>
    <property type="match status" value="1"/>
</dbReference>
<evidence type="ECO:0000313" key="4">
    <source>
        <dbReference type="EMBL" id="TYA55198.1"/>
    </source>
</evidence>
<gene>
    <name evidence="4" type="ORF">FVF61_08035</name>
</gene>
<comment type="caution">
    <text evidence="4">The sequence shown here is derived from an EMBL/GenBank/DDBJ whole genome shotgun (WGS) entry which is preliminary data.</text>
</comment>
<organism evidence="4 5">
    <name type="scientific">Formosa maritima</name>
    <dbReference type="NCBI Taxonomy" id="2592046"/>
    <lineage>
        <taxon>Bacteria</taxon>
        <taxon>Pseudomonadati</taxon>
        <taxon>Bacteroidota</taxon>
        <taxon>Flavobacteriia</taxon>
        <taxon>Flavobacteriales</taxon>
        <taxon>Flavobacteriaceae</taxon>
        <taxon>Formosa</taxon>
    </lineage>
</organism>
<name>A0A5D0G8D2_9FLAO</name>
<dbReference type="CDD" id="cd10917">
    <property type="entry name" value="CE4_NodB_like_6s_7s"/>
    <property type="match status" value="1"/>
</dbReference>